<dbReference type="NCBIfam" id="TIGR04057">
    <property type="entry name" value="SusC_RagA_signa"/>
    <property type="match status" value="1"/>
</dbReference>
<evidence type="ECO:0000256" key="7">
    <source>
        <dbReference type="PROSITE-ProRule" id="PRU01360"/>
    </source>
</evidence>
<keyword evidence="11" id="KW-1185">Reference proteome</keyword>
<sequence length="1025" mass="111539">MLNYLIGICATACFFLISEPLMAQQQPITVSGKVTSSTGEVLPGVSIVVKGSQTTASSDGDGNYKIAVPNSNSVLVFSFVGFKAAEIQVGNRTVVNAKLTEQTQSLDDVVVVAYGNTTQRSSTGALQTVNGKELQDIPAAQVTQKLQGKLAGVQINQASGKPGLGLQVRIRGGASISTGNAPLYVVDGFPIAGDISNINPDEIENITVLKDAASTSLYGSRAAFGVVVVTTKTAKSGQTNISANVYTGTQQVPKKGRPDMMNGTEWAQFKKEYYEDLGQPVPAALQNPSQYGEGVDWYDAMLRSAPITNYSVSINTNKENFSNAVVAGYFKQDGVLLNSNYERFSVRVNSVFKLNEKLKLGLNLAPTHTVNNSPSTDGMFFGGGGLINNALLTPPILNYQNPDGSYPVSVTTPGITSFPTPNWVRSIQDITNKSKDNRILSNGYLEYEPIPKLVLKSSINVDFAQSLFHSFQPSTASRGFASAPSALSANLFDSNYQYLSWLSENTIGYSKQIKDHNFDILGGFTKQKYRSDYSTISGSNFPDDRIETISAALIKNNSTSDIQEWSLVSFLAKFNYSYKGKYLLAASIRRDGSSRFGVDKKWGNFPSVSAGWVVSEESFLQNFKPISFLKIRGSYGITGNNNLGNYQQYASVASAVNSPFGSTTASGIAVNSLGNTQLSWETTKQLDLGVDLAILNNRINFTYDYYTKKTSNLLFSLSVPRESGFSSFTGNVGEIKFWGHEFALTTNNLVGNFKWNTNFNIAFSDNKVLALSSLSNDLYVSDGTARTITRVGERIGQFWGLIQDGVYKDQADFNNSPKSVNSQVGTIKFRDLNGDGVIKYGDAEGDRTVIGNPFPKFVFGFTNSFAYKNFDLSIVASGSYGNDIARMMDEGTTNLDGVFNVLKEVKDRWRSPQNPGAGKYGKTTASTGDDRAQFHTRFVQDGSYLTIKNIALGYSLPVEKVKWLKSVRVFTSVQQAFVFTNYDGINPEIGTDLNGNAPSSLKQGLDYSAYPVPRTFTFGLNVNLK</sequence>
<keyword evidence="5 7" id="KW-0472">Membrane</keyword>
<evidence type="ECO:0000256" key="4">
    <source>
        <dbReference type="ARBA" id="ARBA00022692"/>
    </source>
</evidence>
<protein>
    <submittedName>
        <fullName evidence="10">TonB-dependent receptor</fullName>
    </submittedName>
</protein>
<dbReference type="InterPro" id="IPR036942">
    <property type="entry name" value="Beta-barrel_TonB_sf"/>
</dbReference>
<dbReference type="EMBL" id="JAPWGL010000001">
    <property type="protein sequence ID" value="MCZ4222574.1"/>
    <property type="molecule type" value="Genomic_DNA"/>
</dbReference>
<reference evidence="10" key="1">
    <citation type="submission" date="2022-12" db="EMBL/GenBank/DDBJ databases">
        <title>Genome sequence of SJ11.</title>
        <authorList>
            <person name="Woo H."/>
        </authorList>
    </citation>
    <scope>NUCLEOTIDE SEQUENCE</scope>
    <source>
        <strain evidence="10">SJ11</strain>
    </source>
</reference>
<dbReference type="InterPro" id="IPR037066">
    <property type="entry name" value="Plug_dom_sf"/>
</dbReference>
<evidence type="ECO:0000259" key="9">
    <source>
        <dbReference type="Pfam" id="PF07715"/>
    </source>
</evidence>
<dbReference type="SUPFAM" id="SSF49464">
    <property type="entry name" value="Carboxypeptidase regulatory domain-like"/>
    <property type="match status" value="1"/>
</dbReference>
<keyword evidence="8" id="KW-0732">Signal</keyword>
<feature type="signal peptide" evidence="8">
    <location>
        <begin position="1"/>
        <end position="23"/>
    </location>
</feature>
<keyword evidence="4 7" id="KW-0812">Transmembrane</keyword>
<dbReference type="InterPro" id="IPR039426">
    <property type="entry name" value="TonB-dep_rcpt-like"/>
</dbReference>
<dbReference type="PROSITE" id="PS52016">
    <property type="entry name" value="TONB_DEPENDENT_REC_3"/>
    <property type="match status" value="1"/>
</dbReference>
<evidence type="ECO:0000256" key="8">
    <source>
        <dbReference type="SAM" id="SignalP"/>
    </source>
</evidence>
<feature type="chain" id="PRO_5047333712" evidence="8">
    <location>
        <begin position="24"/>
        <end position="1025"/>
    </location>
</feature>
<comment type="subcellular location">
    <subcellularLocation>
        <location evidence="1 7">Cell outer membrane</location>
        <topology evidence="1 7">Multi-pass membrane protein</topology>
    </subcellularLocation>
</comment>
<comment type="similarity">
    <text evidence="7">Belongs to the TonB-dependent receptor family.</text>
</comment>
<evidence type="ECO:0000256" key="6">
    <source>
        <dbReference type="ARBA" id="ARBA00023237"/>
    </source>
</evidence>
<accession>A0ABT4KUG0</accession>
<feature type="domain" description="TonB-dependent receptor plug" evidence="9">
    <location>
        <begin position="119"/>
        <end position="226"/>
    </location>
</feature>
<keyword evidence="3 7" id="KW-1134">Transmembrane beta strand</keyword>
<keyword evidence="6 7" id="KW-0998">Cell outer membrane</keyword>
<dbReference type="InterPro" id="IPR008969">
    <property type="entry name" value="CarboxyPept-like_regulatory"/>
</dbReference>
<dbReference type="InterPro" id="IPR023997">
    <property type="entry name" value="TonB-dep_OMP_SusC/RagA_CS"/>
</dbReference>
<keyword evidence="2 7" id="KW-0813">Transport</keyword>
<evidence type="ECO:0000313" key="11">
    <source>
        <dbReference type="Proteomes" id="UP001144341"/>
    </source>
</evidence>
<dbReference type="Gene3D" id="2.40.170.20">
    <property type="entry name" value="TonB-dependent receptor, beta-barrel domain"/>
    <property type="match status" value="1"/>
</dbReference>
<gene>
    <name evidence="10" type="ORF">O0931_04620</name>
</gene>
<dbReference type="RefSeq" id="WP_269414374.1">
    <property type="nucleotide sequence ID" value="NZ_JAPWGL010000001.1"/>
</dbReference>
<dbReference type="SUPFAM" id="SSF56935">
    <property type="entry name" value="Porins"/>
    <property type="match status" value="1"/>
</dbReference>
<evidence type="ECO:0000256" key="5">
    <source>
        <dbReference type="ARBA" id="ARBA00023136"/>
    </source>
</evidence>
<evidence type="ECO:0000256" key="1">
    <source>
        <dbReference type="ARBA" id="ARBA00004571"/>
    </source>
</evidence>
<dbReference type="NCBIfam" id="TIGR04056">
    <property type="entry name" value="OMP_RagA_SusC"/>
    <property type="match status" value="1"/>
</dbReference>
<keyword evidence="10" id="KW-0675">Receptor</keyword>
<comment type="caution">
    <text evidence="10">The sequence shown here is derived from an EMBL/GenBank/DDBJ whole genome shotgun (WGS) entry which is preliminary data.</text>
</comment>
<dbReference type="InterPro" id="IPR012910">
    <property type="entry name" value="Plug_dom"/>
</dbReference>
<dbReference type="Proteomes" id="UP001144341">
    <property type="component" value="Unassembled WGS sequence"/>
</dbReference>
<dbReference type="Gene3D" id="2.60.40.1120">
    <property type="entry name" value="Carboxypeptidase-like, regulatory domain"/>
    <property type="match status" value="1"/>
</dbReference>
<dbReference type="Gene3D" id="2.170.130.10">
    <property type="entry name" value="TonB-dependent receptor, plug domain"/>
    <property type="match status" value="1"/>
</dbReference>
<organism evidence="10 11">
    <name type="scientific">Pedobacter rhodius</name>
    <dbReference type="NCBI Taxonomy" id="3004098"/>
    <lineage>
        <taxon>Bacteria</taxon>
        <taxon>Pseudomonadati</taxon>
        <taxon>Bacteroidota</taxon>
        <taxon>Sphingobacteriia</taxon>
        <taxon>Sphingobacteriales</taxon>
        <taxon>Sphingobacteriaceae</taxon>
        <taxon>Pedobacter</taxon>
    </lineage>
</organism>
<evidence type="ECO:0000256" key="2">
    <source>
        <dbReference type="ARBA" id="ARBA00022448"/>
    </source>
</evidence>
<evidence type="ECO:0000313" key="10">
    <source>
        <dbReference type="EMBL" id="MCZ4222574.1"/>
    </source>
</evidence>
<evidence type="ECO:0000256" key="3">
    <source>
        <dbReference type="ARBA" id="ARBA00022452"/>
    </source>
</evidence>
<dbReference type="InterPro" id="IPR023996">
    <property type="entry name" value="TonB-dep_OMP_SusC/RagA"/>
</dbReference>
<dbReference type="Pfam" id="PF07715">
    <property type="entry name" value="Plug"/>
    <property type="match status" value="1"/>
</dbReference>
<proteinExistence type="inferred from homology"/>
<dbReference type="Pfam" id="PF13715">
    <property type="entry name" value="CarbopepD_reg_2"/>
    <property type="match status" value="1"/>
</dbReference>
<name>A0ABT4KUG0_9SPHI</name>